<name>A0A1H5J1X7_9FLAO</name>
<reference evidence="2 3" key="1">
    <citation type="submission" date="2016-10" db="EMBL/GenBank/DDBJ databases">
        <authorList>
            <person name="Varghese N."/>
            <person name="Submissions S."/>
        </authorList>
    </citation>
    <scope>NUCLEOTIDE SEQUENCE [LARGE SCALE GENOMIC DNA]</scope>
    <source>
        <strain evidence="2 3">DSW-5</strain>
    </source>
</reference>
<gene>
    <name evidence="2" type="ORF">SAMN05444353_1817</name>
</gene>
<keyword evidence="1" id="KW-0732">Signal</keyword>
<accession>A0A1H5J1X7</accession>
<evidence type="ECO:0000313" key="2">
    <source>
        <dbReference type="EMBL" id="SEE46450.1"/>
    </source>
</evidence>
<feature type="signal peptide" evidence="1">
    <location>
        <begin position="1"/>
        <end position="21"/>
    </location>
</feature>
<evidence type="ECO:0008006" key="4">
    <source>
        <dbReference type="Google" id="ProtNLM"/>
    </source>
</evidence>
<evidence type="ECO:0000256" key="1">
    <source>
        <dbReference type="SAM" id="SignalP"/>
    </source>
</evidence>
<dbReference type="Proteomes" id="UP000183071">
    <property type="component" value="Unassembled WGS sequence"/>
</dbReference>
<proteinExistence type="predicted"/>
<dbReference type="RefSeq" id="WP_143032717.1">
    <property type="nucleotide sequence ID" value="NZ_FNUE01000002.1"/>
</dbReference>
<sequence>MRKLISIFCLLSSILFTSCFLFDDTETLPEKTETGKNSFGCFVNGRLVQIRHTQLSRAETQGNFFFLRFSNTVDNQLYADPIKNFSFKITKDILENVSYDLTNIDLYNVQYTDFIDAKPNCIYNSSDITKGTITFSKIDRTKYIISGTFEFEGSTQNCVDIKVTDGRFDMKYFPY</sequence>
<comment type="caution">
    <text evidence="2">The sequence shown here is derived from an EMBL/GenBank/DDBJ whole genome shotgun (WGS) entry which is preliminary data.</text>
</comment>
<dbReference type="EMBL" id="FNUE01000002">
    <property type="protein sequence ID" value="SEE46450.1"/>
    <property type="molecule type" value="Genomic_DNA"/>
</dbReference>
<keyword evidence="3" id="KW-1185">Reference proteome</keyword>
<organism evidence="2 3">
    <name type="scientific">Polaribacter dokdonensis DSW-5</name>
    <dbReference type="NCBI Taxonomy" id="1300348"/>
    <lineage>
        <taxon>Bacteria</taxon>
        <taxon>Pseudomonadati</taxon>
        <taxon>Bacteroidota</taxon>
        <taxon>Flavobacteriia</taxon>
        <taxon>Flavobacteriales</taxon>
        <taxon>Flavobacteriaceae</taxon>
    </lineage>
</organism>
<dbReference type="PROSITE" id="PS51257">
    <property type="entry name" value="PROKAR_LIPOPROTEIN"/>
    <property type="match status" value="1"/>
</dbReference>
<evidence type="ECO:0000313" key="3">
    <source>
        <dbReference type="Proteomes" id="UP000183071"/>
    </source>
</evidence>
<protein>
    <recommendedName>
        <fullName evidence="4">Lipoprotein</fullName>
    </recommendedName>
</protein>
<feature type="chain" id="PRO_5046646338" description="Lipoprotein" evidence="1">
    <location>
        <begin position="22"/>
        <end position="175"/>
    </location>
</feature>